<dbReference type="GO" id="GO:0000981">
    <property type="term" value="F:DNA-binding transcription factor activity, RNA polymerase II-specific"/>
    <property type="evidence" value="ECO:0007669"/>
    <property type="project" value="TreeGrafter"/>
</dbReference>
<evidence type="ECO:0000256" key="3">
    <source>
        <dbReference type="ARBA" id="ARBA00023015"/>
    </source>
</evidence>
<dbReference type="SUPFAM" id="SSF46689">
    <property type="entry name" value="Homeodomain-like"/>
    <property type="match status" value="1"/>
</dbReference>
<evidence type="ECO:0000256" key="5">
    <source>
        <dbReference type="ARBA" id="ARBA00023242"/>
    </source>
</evidence>
<evidence type="ECO:0000259" key="6">
    <source>
        <dbReference type="PROSITE" id="PS50090"/>
    </source>
</evidence>
<dbReference type="InterPro" id="IPR017930">
    <property type="entry name" value="Myb_dom"/>
</dbReference>
<keyword evidence="3" id="KW-0805">Transcription regulation</keyword>
<dbReference type="PANTHER" id="PTHR45614:SF218">
    <property type="entry name" value="TRANSCRIPTION FACTOR MYB119-RELATED"/>
    <property type="match status" value="1"/>
</dbReference>
<feature type="domain" description="Myb-like" evidence="6">
    <location>
        <begin position="118"/>
        <end position="168"/>
    </location>
</feature>
<feature type="domain" description="HTH myb-type" evidence="7">
    <location>
        <begin position="66"/>
        <end position="121"/>
    </location>
</feature>
<keyword evidence="3" id="KW-0804">Transcription</keyword>
<name>A0AAE1JJK6_9FABA</name>
<feature type="domain" description="Myb-like" evidence="6">
    <location>
        <begin position="66"/>
        <end position="117"/>
    </location>
</feature>
<comment type="subcellular location">
    <subcellularLocation>
        <location evidence="1">Nucleus</location>
    </subcellularLocation>
</comment>
<dbReference type="Pfam" id="PF13921">
    <property type="entry name" value="Myb_DNA-bind_6"/>
    <property type="match status" value="1"/>
</dbReference>
<organism evidence="8 9">
    <name type="scientific">Acacia crassicarpa</name>
    <name type="common">northern wattle</name>
    <dbReference type="NCBI Taxonomy" id="499986"/>
    <lineage>
        <taxon>Eukaryota</taxon>
        <taxon>Viridiplantae</taxon>
        <taxon>Streptophyta</taxon>
        <taxon>Embryophyta</taxon>
        <taxon>Tracheophyta</taxon>
        <taxon>Spermatophyta</taxon>
        <taxon>Magnoliopsida</taxon>
        <taxon>eudicotyledons</taxon>
        <taxon>Gunneridae</taxon>
        <taxon>Pentapetalae</taxon>
        <taxon>rosids</taxon>
        <taxon>fabids</taxon>
        <taxon>Fabales</taxon>
        <taxon>Fabaceae</taxon>
        <taxon>Caesalpinioideae</taxon>
        <taxon>mimosoid clade</taxon>
        <taxon>Acacieae</taxon>
        <taxon>Acacia</taxon>
    </lineage>
</organism>
<dbReference type="InterPro" id="IPR009057">
    <property type="entry name" value="Homeodomain-like_sf"/>
</dbReference>
<dbReference type="AlphaFoldDB" id="A0AAE1JJK6"/>
<dbReference type="EMBL" id="JAWXYG010000005">
    <property type="protein sequence ID" value="KAK4271710.1"/>
    <property type="molecule type" value="Genomic_DNA"/>
</dbReference>
<keyword evidence="4" id="KW-0238">DNA-binding</keyword>
<comment type="caution">
    <text evidence="8">The sequence shown here is derived from an EMBL/GenBank/DDBJ whole genome shotgun (WGS) entry which is preliminary data.</text>
</comment>
<keyword evidence="2" id="KW-0677">Repeat</keyword>
<keyword evidence="9" id="KW-1185">Reference proteome</keyword>
<keyword evidence="5" id="KW-0539">Nucleus</keyword>
<dbReference type="Gene3D" id="1.10.10.60">
    <property type="entry name" value="Homeodomain-like"/>
    <property type="match status" value="2"/>
</dbReference>
<evidence type="ECO:0000313" key="9">
    <source>
        <dbReference type="Proteomes" id="UP001293593"/>
    </source>
</evidence>
<dbReference type="FunFam" id="1.10.10.60:FF:000010">
    <property type="entry name" value="Transcriptional activator Myb isoform A"/>
    <property type="match status" value="1"/>
</dbReference>
<accession>A0AAE1JJK6</accession>
<dbReference type="SMART" id="SM00717">
    <property type="entry name" value="SANT"/>
    <property type="match status" value="2"/>
</dbReference>
<dbReference type="PROSITE" id="PS51294">
    <property type="entry name" value="HTH_MYB"/>
    <property type="match status" value="2"/>
</dbReference>
<sequence length="391" mass="44114">MASTVWPNSGSGSSFIDGFVLPNEQALNWTHAQVPPLCFRNSVPGKHHDGGGGDTVGRRIKKKGSRVSLIKGQWTDEEDRKLVRLVNQYGVKKWAQIAEKLDGRAGKQCRERWHNHLRPDIKKDSWSEEEERILVETHAKVGNRWAEIAKSIPGRTENAIKNHWNATKRRQNSKRKKKITHTNHKRTRPSILEDYIRNKTLLKNNTAQKNNIAENQSERSSESALVNANSVIAEPFDEELLFLQGFFADNLNHKQYISAADAEHSENSSTCFPLDFCQTDGEHHFITDVTTTGSGFVYSISNPDNKTSFYENLLTEEAVTPIKHSQSDLYLSHLLNGPPSNSSLLYGCGNHPNLNMNLLMGYQDNSSERKPEMDLMELVSSKFSPSTNSSV</sequence>
<evidence type="ECO:0000313" key="8">
    <source>
        <dbReference type="EMBL" id="KAK4271710.1"/>
    </source>
</evidence>
<dbReference type="PANTHER" id="PTHR45614">
    <property type="entry name" value="MYB PROTEIN-RELATED"/>
    <property type="match status" value="1"/>
</dbReference>
<dbReference type="InterPro" id="IPR050560">
    <property type="entry name" value="MYB_TF"/>
</dbReference>
<evidence type="ECO:0000256" key="1">
    <source>
        <dbReference type="ARBA" id="ARBA00004123"/>
    </source>
</evidence>
<feature type="domain" description="HTH myb-type" evidence="7">
    <location>
        <begin position="122"/>
        <end position="172"/>
    </location>
</feature>
<evidence type="ECO:0000259" key="7">
    <source>
        <dbReference type="PROSITE" id="PS51294"/>
    </source>
</evidence>
<dbReference type="CDD" id="cd00167">
    <property type="entry name" value="SANT"/>
    <property type="match status" value="2"/>
</dbReference>
<dbReference type="GO" id="GO:0000978">
    <property type="term" value="F:RNA polymerase II cis-regulatory region sequence-specific DNA binding"/>
    <property type="evidence" value="ECO:0007669"/>
    <property type="project" value="TreeGrafter"/>
</dbReference>
<evidence type="ECO:0000256" key="4">
    <source>
        <dbReference type="ARBA" id="ARBA00023125"/>
    </source>
</evidence>
<evidence type="ECO:0000256" key="2">
    <source>
        <dbReference type="ARBA" id="ARBA00022737"/>
    </source>
</evidence>
<dbReference type="Proteomes" id="UP001293593">
    <property type="component" value="Unassembled WGS sequence"/>
</dbReference>
<reference evidence="8" key="1">
    <citation type="submission" date="2023-10" db="EMBL/GenBank/DDBJ databases">
        <title>Chromosome-level genome of the transformable northern wattle, Acacia crassicarpa.</title>
        <authorList>
            <person name="Massaro I."/>
            <person name="Sinha N.R."/>
            <person name="Poethig S."/>
            <person name="Leichty A.R."/>
        </authorList>
    </citation>
    <scope>NUCLEOTIDE SEQUENCE</scope>
    <source>
        <strain evidence="8">Acra3RX</strain>
        <tissue evidence="8">Leaf</tissue>
    </source>
</reference>
<gene>
    <name evidence="8" type="ORF">QN277_020361</name>
</gene>
<dbReference type="PROSITE" id="PS50090">
    <property type="entry name" value="MYB_LIKE"/>
    <property type="match status" value="2"/>
</dbReference>
<dbReference type="GO" id="GO:0005634">
    <property type="term" value="C:nucleus"/>
    <property type="evidence" value="ECO:0007669"/>
    <property type="project" value="UniProtKB-SubCell"/>
</dbReference>
<protein>
    <submittedName>
        <fullName evidence="8">Uncharacterized protein</fullName>
    </submittedName>
</protein>
<proteinExistence type="predicted"/>
<dbReference type="InterPro" id="IPR001005">
    <property type="entry name" value="SANT/Myb"/>
</dbReference>